<sequence length="177" mass="19420">MSKTVSIILVSVVVACSLFAMSAYKKEQPGKHLFSTYFDAAPSQGYTTQRSLSASANDTDASIIRQAYTYHKSADYDLALMSFRAYLESNPLPVSDETLLLAGTSAVATGNYAEGADYLDQIDQEGEYASEAWWHLALIDLQRGDLKAAKGELARVANSRYGHNFPTAQIMEELTEK</sequence>
<dbReference type="Proteomes" id="UP000321907">
    <property type="component" value="Unassembled WGS sequence"/>
</dbReference>
<keyword evidence="3" id="KW-1185">Reference proteome</keyword>
<accession>A0A5C7FAU9</accession>
<organism evidence="2 3">
    <name type="scientific">Neolewinella aurantiaca</name>
    <dbReference type="NCBI Taxonomy" id="2602767"/>
    <lineage>
        <taxon>Bacteria</taxon>
        <taxon>Pseudomonadati</taxon>
        <taxon>Bacteroidota</taxon>
        <taxon>Saprospiria</taxon>
        <taxon>Saprospirales</taxon>
        <taxon>Lewinellaceae</taxon>
        <taxon>Neolewinella</taxon>
    </lineage>
</organism>
<dbReference type="SUPFAM" id="SSF48452">
    <property type="entry name" value="TPR-like"/>
    <property type="match status" value="1"/>
</dbReference>
<keyword evidence="1" id="KW-1133">Transmembrane helix</keyword>
<dbReference type="EMBL" id="VOXD01000060">
    <property type="protein sequence ID" value="TXF83360.1"/>
    <property type="molecule type" value="Genomic_DNA"/>
</dbReference>
<dbReference type="InterPro" id="IPR011990">
    <property type="entry name" value="TPR-like_helical_dom_sf"/>
</dbReference>
<keyword evidence="1" id="KW-0472">Membrane</keyword>
<evidence type="ECO:0000313" key="2">
    <source>
        <dbReference type="EMBL" id="TXF83360.1"/>
    </source>
</evidence>
<dbReference type="Gene3D" id="1.25.40.10">
    <property type="entry name" value="Tetratricopeptide repeat domain"/>
    <property type="match status" value="1"/>
</dbReference>
<dbReference type="OrthoDB" id="1494108at2"/>
<name>A0A5C7FAU9_9BACT</name>
<comment type="caution">
    <text evidence="2">The sequence shown here is derived from an EMBL/GenBank/DDBJ whole genome shotgun (WGS) entry which is preliminary data.</text>
</comment>
<dbReference type="PROSITE" id="PS51257">
    <property type="entry name" value="PROKAR_LIPOPROTEIN"/>
    <property type="match status" value="1"/>
</dbReference>
<gene>
    <name evidence="2" type="ORF">FUA23_21595</name>
</gene>
<proteinExistence type="predicted"/>
<dbReference type="AlphaFoldDB" id="A0A5C7FAU9"/>
<protein>
    <recommendedName>
        <fullName evidence="4">Tetratricopeptide repeat protein</fullName>
    </recommendedName>
</protein>
<evidence type="ECO:0008006" key="4">
    <source>
        <dbReference type="Google" id="ProtNLM"/>
    </source>
</evidence>
<evidence type="ECO:0000313" key="3">
    <source>
        <dbReference type="Proteomes" id="UP000321907"/>
    </source>
</evidence>
<reference evidence="2 3" key="1">
    <citation type="submission" date="2019-08" db="EMBL/GenBank/DDBJ databases">
        <title>Lewinella sp. strain SSH13 Genome sequencing and assembly.</title>
        <authorList>
            <person name="Kim I."/>
        </authorList>
    </citation>
    <scope>NUCLEOTIDE SEQUENCE [LARGE SCALE GENOMIC DNA]</scope>
    <source>
        <strain evidence="2 3">SSH13</strain>
    </source>
</reference>
<evidence type="ECO:0000256" key="1">
    <source>
        <dbReference type="SAM" id="Phobius"/>
    </source>
</evidence>
<feature type="transmembrane region" description="Helical" evidence="1">
    <location>
        <begin position="6"/>
        <end position="24"/>
    </location>
</feature>
<keyword evidence="1" id="KW-0812">Transmembrane</keyword>
<dbReference type="RefSeq" id="WP_147932861.1">
    <property type="nucleotide sequence ID" value="NZ_VOXD01000060.1"/>
</dbReference>